<dbReference type="PANTHER" id="PTHR43133">
    <property type="entry name" value="RNA POLYMERASE ECF-TYPE SIGMA FACTO"/>
    <property type="match status" value="1"/>
</dbReference>
<accession>A0ABQ4SZC8</accession>
<keyword evidence="4" id="KW-0804">Transcription</keyword>
<evidence type="ECO:0000313" key="7">
    <source>
        <dbReference type="EMBL" id="GJE08565.1"/>
    </source>
</evidence>
<dbReference type="InterPro" id="IPR013324">
    <property type="entry name" value="RNA_pol_sigma_r3/r4-like"/>
</dbReference>
<keyword evidence="2" id="KW-0805">Transcription regulation</keyword>
<dbReference type="PANTHER" id="PTHR43133:SF63">
    <property type="entry name" value="RNA POLYMERASE SIGMA FACTOR FECI-RELATED"/>
    <property type="match status" value="1"/>
</dbReference>
<dbReference type="InterPro" id="IPR007627">
    <property type="entry name" value="RNA_pol_sigma70_r2"/>
</dbReference>
<dbReference type="Gene3D" id="1.10.1740.10">
    <property type="match status" value="1"/>
</dbReference>
<dbReference type="InterPro" id="IPR039425">
    <property type="entry name" value="RNA_pol_sigma-70-like"/>
</dbReference>
<protein>
    <submittedName>
        <fullName evidence="7">RNA polymerase sigma factor FecI</fullName>
    </submittedName>
</protein>
<dbReference type="InterPro" id="IPR013325">
    <property type="entry name" value="RNA_pol_sigma_r2"/>
</dbReference>
<evidence type="ECO:0000259" key="5">
    <source>
        <dbReference type="Pfam" id="PF04542"/>
    </source>
</evidence>
<organism evidence="7 8">
    <name type="scientific">Methylobacterium jeotgali</name>
    <dbReference type="NCBI Taxonomy" id="381630"/>
    <lineage>
        <taxon>Bacteria</taxon>
        <taxon>Pseudomonadati</taxon>
        <taxon>Pseudomonadota</taxon>
        <taxon>Alphaproteobacteria</taxon>
        <taxon>Hyphomicrobiales</taxon>
        <taxon>Methylobacteriaceae</taxon>
        <taxon>Methylobacterium</taxon>
    </lineage>
</organism>
<evidence type="ECO:0000256" key="4">
    <source>
        <dbReference type="ARBA" id="ARBA00023163"/>
    </source>
</evidence>
<name>A0ABQ4SZC8_9HYPH</name>
<evidence type="ECO:0000256" key="1">
    <source>
        <dbReference type="ARBA" id="ARBA00010641"/>
    </source>
</evidence>
<reference evidence="7" key="1">
    <citation type="journal article" date="2021" name="Front. Microbiol.">
        <title>Comprehensive Comparative Genomics and Phenotyping of Methylobacterium Species.</title>
        <authorList>
            <person name="Alessa O."/>
            <person name="Ogura Y."/>
            <person name="Fujitani Y."/>
            <person name="Takami H."/>
            <person name="Hayashi T."/>
            <person name="Sahin N."/>
            <person name="Tani A."/>
        </authorList>
    </citation>
    <scope>NUCLEOTIDE SEQUENCE</scope>
    <source>
        <strain evidence="7">LMG 23639</strain>
    </source>
</reference>
<dbReference type="SUPFAM" id="SSF88659">
    <property type="entry name" value="Sigma3 and sigma4 domains of RNA polymerase sigma factors"/>
    <property type="match status" value="1"/>
</dbReference>
<dbReference type="InterPro" id="IPR014284">
    <property type="entry name" value="RNA_pol_sigma-70_dom"/>
</dbReference>
<feature type="domain" description="RNA polymerase sigma factor 70 region 4 type 2" evidence="6">
    <location>
        <begin position="105"/>
        <end position="157"/>
    </location>
</feature>
<keyword evidence="3" id="KW-0731">Sigma factor</keyword>
<dbReference type="SUPFAM" id="SSF88946">
    <property type="entry name" value="Sigma2 domain of RNA polymerase sigma factors"/>
    <property type="match status" value="1"/>
</dbReference>
<evidence type="ECO:0000259" key="6">
    <source>
        <dbReference type="Pfam" id="PF08281"/>
    </source>
</evidence>
<reference evidence="7" key="2">
    <citation type="submission" date="2021-08" db="EMBL/GenBank/DDBJ databases">
        <authorList>
            <person name="Tani A."/>
            <person name="Ola A."/>
            <person name="Ogura Y."/>
            <person name="Katsura K."/>
            <person name="Hayashi T."/>
        </authorList>
    </citation>
    <scope>NUCLEOTIDE SEQUENCE</scope>
    <source>
        <strain evidence="7">LMG 23639</strain>
    </source>
</reference>
<proteinExistence type="inferred from homology"/>
<keyword evidence="8" id="KW-1185">Reference proteome</keyword>
<dbReference type="Proteomes" id="UP001055102">
    <property type="component" value="Unassembled WGS sequence"/>
</dbReference>
<evidence type="ECO:0000256" key="2">
    <source>
        <dbReference type="ARBA" id="ARBA00023015"/>
    </source>
</evidence>
<feature type="domain" description="RNA polymerase sigma-70 region 2" evidence="5">
    <location>
        <begin position="9"/>
        <end position="73"/>
    </location>
</feature>
<dbReference type="EMBL" id="BPQR01000083">
    <property type="protein sequence ID" value="GJE08565.1"/>
    <property type="molecule type" value="Genomic_DNA"/>
</dbReference>
<comment type="caution">
    <text evidence="7">The sequence shown here is derived from an EMBL/GenBank/DDBJ whole genome shotgun (WGS) entry which is preliminary data.</text>
</comment>
<dbReference type="RefSeq" id="WP_238278375.1">
    <property type="nucleotide sequence ID" value="NZ_BPQR01000083.1"/>
</dbReference>
<evidence type="ECO:0000313" key="8">
    <source>
        <dbReference type="Proteomes" id="UP001055102"/>
    </source>
</evidence>
<comment type="similarity">
    <text evidence="1">Belongs to the sigma-70 factor family. ECF subfamily.</text>
</comment>
<dbReference type="NCBIfam" id="TIGR02937">
    <property type="entry name" value="sigma70-ECF"/>
    <property type="match status" value="1"/>
</dbReference>
<dbReference type="InterPro" id="IPR013249">
    <property type="entry name" value="RNA_pol_sigma70_r4_t2"/>
</dbReference>
<dbReference type="InterPro" id="IPR036388">
    <property type="entry name" value="WH-like_DNA-bd_sf"/>
</dbReference>
<sequence>MASHLEAAYLRHSPDLVRYVRRRIADDHSSADLVHDAFLRVAEQPLAAVQDIRAYLFQVARNLLLDQRKQAARRRTLVVAPETLAEVVDEAPSPEDAADARLRLDRLRGTVGELPFRTQQIFVLNRIDGLGYAEVARHLGISQSAVQKHLAMAVRHIAERSRPRR</sequence>
<dbReference type="Pfam" id="PF08281">
    <property type="entry name" value="Sigma70_r4_2"/>
    <property type="match status" value="1"/>
</dbReference>
<evidence type="ECO:0000256" key="3">
    <source>
        <dbReference type="ARBA" id="ARBA00023082"/>
    </source>
</evidence>
<gene>
    <name evidence="7" type="primary">fecI_2</name>
    <name evidence="7" type="ORF">AOPFMNJM_3906</name>
</gene>
<dbReference type="Pfam" id="PF04542">
    <property type="entry name" value="Sigma70_r2"/>
    <property type="match status" value="1"/>
</dbReference>
<dbReference type="Gene3D" id="1.10.10.10">
    <property type="entry name" value="Winged helix-like DNA-binding domain superfamily/Winged helix DNA-binding domain"/>
    <property type="match status" value="1"/>
</dbReference>